<dbReference type="RefSeq" id="WP_128565701.1">
    <property type="nucleotide sequence ID" value="NZ_BPQH01000025.1"/>
</dbReference>
<sequence length="293" mass="30401">MDYLLTLAILIGLSVALASSFNLIIGYAGLISIAHPVFYAIGAYVSALLARDHGVPVPLAMLCGALTAAVASAAVALPSLRVSGDYLLIASIGFQLGVLEAIKNVSVTGGAGGLTNIPPFLIHEAGRGAYAALVLGFAALTVWLNRAIAHGPYGRALSAMRDDELAFAGLGRDAVAMKVAVFAFGSGVAGLAGALYAHYFRFVTPEQFEILQSAALLTMVVVGGVRTTWGPVLGAVLLQALPQAITFLDLPSALLGPLQGLLFTGLVLVFMFWRPQGLIPAGDAWRASRREEA</sequence>
<keyword evidence="8" id="KW-1185">Reference proteome</keyword>
<feature type="transmembrane region" description="Helical" evidence="6">
    <location>
        <begin position="57"/>
        <end position="77"/>
    </location>
</feature>
<gene>
    <name evidence="7" type="ORF">OPKNFCMD_5903</name>
</gene>
<dbReference type="PANTHER" id="PTHR30482">
    <property type="entry name" value="HIGH-AFFINITY BRANCHED-CHAIN AMINO ACID TRANSPORT SYSTEM PERMEASE"/>
    <property type="match status" value="1"/>
</dbReference>
<evidence type="ECO:0000313" key="7">
    <source>
        <dbReference type="EMBL" id="GJD53132.1"/>
    </source>
</evidence>
<proteinExistence type="predicted"/>
<feature type="transmembrane region" description="Helical" evidence="6">
    <location>
        <begin position="179"/>
        <end position="199"/>
    </location>
</feature>
<keyword evidence="3 6" id="KW-0812">Transmembrane</keyword>
<keyword evidence="2" id="KW-1003">Cell membrane</keyword>
<keyword evidence="4 6" id="KW-1133">Transmembrane helix</keyword>
<evidence type="ECO:0000256" key="5">
    <source>
        <dbReference type="ARBA" id="ARBA00023136"/>
    </source>
</evidence>
<comment type="caution">
    <text evidence="7">The sequence shown here is derived from an EMBL/GenBank/DDBJ whole genome shotgun (WGS) entry which is preliminary data.</text>
</comment>
<dbReference type="Proteomes" id="UP001055167">
    <property type="component" value="Unassembled WGS sequence"/>
</dbReference>
<evidence type="ECO:0000313" key="8">
    <source>
        <dbReference type="Proteomes" id="UP001055167"/>
    </source>
</evidence>
<name>A0ABQ4R6T0_9HYPH</name>
<dbReference type="InterPro" id="IPR001851">
    <property type="entry name" value="ABC_transp_permease"/>
</dbReference>
<dbReference type="Pfam" id="PF02653">
    <property type="entry name" value="BPD_transp_2"/>
    <property type="match status" value="1"/>
</dbReference>
<reference evidence="7" key="1">
    <citation type="journal article" date="2021" name="Front. Microbiol.">
        <title>Comprehensive Comparative Genomics and Phenotyping of Methylobacterium Species.</title>
        <authorList>
            <person name="Alessa O."/>
            <person name="Ogura Y."/>
            <person name="Fujitani Y."/>
            <person name="Takami H."/>
            <person name="Hayashi T."/>
            <person name="Sahin N."/>
            <person name="Tani A."/>
        </authorList>
    </citation>
    <scope>NUCLEOTIDE SEQUENCE</scope>
    <source>
        <strain evidence="7">KCTC 52305</strain>
    </source>
</reference>
<feature type="transmembrane region" description="Helical" evidence="6">
    <location>
        <begin position="219"/>
        <end position="241"/>
    </location>
</feature>
<evidence type="ECO:0000256" key="1">
    <source>
        <dbReference type="ARBA" id="ARBA00004651"/>
    </source>
</evidence>
<accession>A0ABQ4R6T0</accession>
<evidence type="ECO:0008006" key="9">
    <source>
        <dbReference type="Google" id="ProtNLM"/>
    </source>
</evidence>
<keyword evidence="5 6" id="KW-0472">Membrane</keyword>
<evidence type="ECO:0000256" key="6">
    <source>
        <dbReference type="SAM" id="Phobius"/>
    </source>
</evidence>
<organism evidence="7 8">
    <name type="scientific">Methylobacterium crusticola</name>
    <dbReference type="NCBI Taxonomy" id="1697972"/>
    <lineage>
        <taxon>Bacteria</taxon>
        <taxon>Pseudomonadati</taxon>
        <taxon>Pseudomonadota</taxon>
        <taxon>Alphaproteobacteria</taxon>
        <taxon>Hyphomicrobiales</taxon>
        <taxon>Methylobacteriaceae</taxon>
        <taxon>Methylobacterium</taxon>
    </lineage>
</organism>
<evidence type="ECO:0000256" key="3">
    <source>
        <dbReference type="ARBA" id="ARBA00022692"/>
    </source>
</evidence>
<evidence type="ECO:0000256" key="2">
    <source>
        <dbReference type="ARBA" id="ARBA00022475"/>
    </source>
</evidence>
<dbReference type="CDD" id="cd06581">
    <property type="entry name" value="TM_PBP1_LivM_like"/>
    <property type="match status" value="1"/>
</dbReference>
<feature type="transmembrane region" description="Helical" evidence="6">
    <location>
        <begin position="253"/>
        <end position="273"/>
    </location>
</feature>
<evidence type="ECO:0000256" key="4">
    <source>
        <dbReference type="ARBA" id="ARBA00022989"/>
    </source>
</evidence>
<feature type="transmembrane region" description="Helical" evidence="6">
    <location>
        <begin position="28"/>
        <end position="50"/>
    </location>
</feature>
<feature type="transmembrane region" description="Helical" evidence="6">
    <location>
        <begin position="128"/>
        <end position="145"/>
    </location>
</feature>
<dbReference type="EMBL" id="BPQH01000025">
    <property type="protein sequence ID" value="GJD53132.1"/>
    <property type="molecule type" value="Genomic_DNA"/>
</dbReference>
<dbReference type="InterPro" id="IPR043428">
    <property type="entry name" value="LivM-like"/>
</dbReference>
<dbReference type="PANTHER" id="PTHR30482:SF10">
    <property type="entry name" value="HIGH-AFFINITY BRANCHED-CHAIN AMINO ACID TRANSPORT PROTEIN BRAE"/>
    <property type="match status" value="1"/>
</dbReference>
<reference evidence="7" key="2">
    <citation type="submission" date="2021-08" db="EMBL/GenBank/DDBJ databases">
        <authorList>
            <person name="Tani A."/>
            <person name="Ola A."/>
            <person name="Ogura Y."/>
            <person name="Katsura K."/>
            <person name="Hayashi T."/>
        </authorList>
    </citation>
    <scope>NUCLEOTIDE SEQUENCE</scope>
    <source>
        <strain evidence="7">KCTC 52305</strain>
    </source>
</reference>
<comment type="subcellular location">
    <subcellularLocation>
        <location evidence="1">Cell membrane</location>
        <topology evidence="1">Multi-pass membrane protein</topology>
    </subcellularLocation>
</comment>
<protein>
    <recommendedName>
        <fullName evidence="9">Branched-chain amino acid ABC transporter permease</fullName>
    </recommendedName>
</protein>